<protein>
    <submittedName>
        <fullName evidence="1">Uncharacterized protein</fullName>
    </submittedName>
</protein>
<dbReference type="EMBL" id="JX100810">
    <property type="protein sequence ID" value="AFU88165.1"/>
    <property type="molecule type" value="Genomic_DNA"/>
</dbReference>
<accession>K4JUY1</accession>
<proteinExistence type="predicted"/>
<sequence>MTRVVSPQIIHVLELAEKGRDIWWVPLVDGKGSQSRTVGRQNTIYTAQRHGWLDKDDKLTPAGKTVLEEQQARSLQQDRFFERQARLKGTHWERGYRVHGFWRGAERLGYVSLGPPSLWDGVYSWAVDNHGPSGTATKLADAKRLVEDAIAFPDERAAKS</sequence>
<name>K4JUY1_9CAUD</name>
<dbReference type="RefSeq" id="YP_006988529.1">
    <property type="nucleotide sequence ID" value="NC_019406.1"/>
</dbReference>
<evidence type="ECO:0000313" key="1">
    <source>
        <dbReference type="EMBL" id="AFU88165.1"/>
    </source>
</evidence>
<dbReference type="GeneID" id="13995223"/>
<keyword evidence="2" id="KW-1185">Reference proteome</keyword>
<dbReference type="Proteomes" id="UP000000463">
    <property type="component" value="Segment"/>
</dbReference>
<reference evidence="1 2" key="1">
    <citation type="journal article" date="2012" name="BMC Genomics">
        <title>The Caulobacter crescentus phage phiCbK: genomics of a canonical phage.</title>
        <authorList>
            <person name="Gill J.J."/>
            <person name="Berry J.D."/>
            <person name="Russell W.K."/>
            <person name="Lessor L."/>
            <person name="Escobar Garcia D.A."/>
            <person name="Hernandez D."/>
            <person name="Kane A."/>
            <person name="Keene J."/>
            <person name="Maddox M."/>
            <person name="Martin R."/>
            <person name="Mohan S."/>
            <person name="Thorn A.M."/>
            <person name="Russell D.H."/>
            <person name="Young R."/>
        </authorList>
    </citation>
    <scope>NUCLEOTIDE SEQUENCE [LARGE SCALE GENOMIC DNA]</scope>
</reference>
<evidence type="ECO:0000313" key="2">
    <source>
        <dbReference type="Proteomes" id="UP000000463"/>
    </source>
</evidence>
<gene>
    <name evidence="1" type="ORF">CcrColossus_gp295</name>
</gene>
<organism evidence="1 2">
    <name type="scientific">Caulobacter phage CcrColossus</name>
    <dbReference type="NCBI Taxonomy" id="1211640"/>
    <lineage>
        <taxon>Viruses</taxon>
        <taxon>Duplodnaviria</taxon>
        <taxon>Heunggongvirae</taxon>
        <taxon>Uroviricota</taxon>
        <taxon>Caudoviricetes</taxon>
        <taxon>Jeanschmidtviridae</taxon>
        <taxon>Colossusvirus</taxon>
        <taxon>Colossusvirus colossus</taxon>
    </lineage>
</organism>
<dbReference type="KEGG" id="vg:13995223"/>